<dbReference type="PROSITE" id="PS00105">
    <property type="entry name" value="AA_TRANSFER_CLASS_1"/>
    <property type="match status" value="1"/>
</dbReference>
<dbReference type="InterPro" id="IPR015424">
    <property type="entry name" value="PyrdxlP-dep_Trfase"/>
</dbReference>
<accession>A0ABU9D5C5</accession>
<comment type="function">
    <text evidence="2">Decarboxylates L-threonine-O-3-phosphate to yield (R)-1-amino-2-propanol O-2-phosphate, the precursor for the linkage between the nucleotide loop and the corrin ring in cobalamin.</text>
</comment>
<dbReference type="GO" id="GO:0048472">
    <property type="term" value="F:threonine-phosphate decarboxylase activity"/>
    <property type="evidence" value="ECO:0007669"/>
    <property type="project" value="UniProtKB-EC"/>
</dbReference>
<dbReference type="NCBIfam" id="TIGR01140">
    <property type="entry name" value="L_thr_O3P_dcar"/>
    <property type="match status" value="1"/>
</dbReference>
<organism evidence="11 12">
    <name type="scientific">Thermithiobacillus plumbiphilus</name>
    <dbReference type="NCBI Taxonomy" id="1729899"/>
    <lineage>
        <taxon>Bacteria</taxon>
        <taxon>Pseudomonadati</taxon>
        <taxon>Pseudomonadota</taxon>
        <taxon>Acidithiobacillia</taxon>
        <taxon>Acidithiobacillales</taxon>
        <taxon>Thermithiobacillaceae</taxon>
        <taxon>Thermithiobacillus</taxon>
    </lineage>
</organism>
<dbReference type="InterPro" id="IPR005860">
    <property type="entry name" value="CobD"/>
</dbReference>
<evidence type="ECO:0000256" key="4">
    <source>
        <dbReference type="ARBA" id="ARBA00012285"/>
    </source>
</evidence>
<evidence type="ECO:0000256" key="3">
    <source>
        <dbReference type="ARBA" id="ARBA00004953"/>
    </source>
</evidence>
<reference evidence="11 12" key="1">
    <citation type="submission" date="2024-04" db="EMBL/GenBank/DDBJ databases">
        <authorList>
            <person name="Abashina T."/>
            <person name="Shaikin A."/>
        </authorList>
    </citation>
    <scope>NUCLEOTIDE SEQUENCE [LARGE SCALE GENOMIC DNA]</scope>
    <source>
        <strain evidence="11 12">AAFK</strain>
    </source>
</reference>
<evidence type="ECO:0000256" key="9">
    <source>
        <dbReference type="ARBA" id="ARBA00048531"/>
    </source>
</evidence>
<dbReference type="InterPro" id="IPR004838">
    <property type="entry name" value="NHTrfase_class1_PyrdxlP-BS"/>
</dbReference>
<dbReference type="PANTHER" id="PTHR42885:SF1">
    <property type="entry name" value="THREONINE-PHOSPHATE DECARBOXYLASE"/>
    <property type="match status" value="1"/>
</dbReference>
<proteinExistence type="predicted"/>
<dbReference type="CDD" id="cd00609">
    <property type="entry name" value="AAT_like"/>
    <property type="match status" value="1"/>
</dbReference>
<dbReference type="InterPro" id="IPR015422">
    <property type="entry name" value="PyrdxlP-dep_Trfase_small"/>
</dbReference>
<keyword evidence="7 11" id="KW-0456">Lyase</keyword>
<keyword evidence="6" id="KW-0663">Pyridoxal phosphate</keyword>
<dbReference type="SUPFAM" id="SSF53383">
    <property type="entry name" value="PLP-dependent transferases"/>
    <property type="match status" value="1"/>
</dbReference>
<evidence type="ECO:0000256" key="5">
    <source>
        <dbReference type="ARBA" id="ARBA00022573"/>
    </source>
</evidence>
<sequence>MLEHGGGILAASRRFGIAPGDWLDLSTGINPLGWPVPAIPAPAWQRLPEHEDGLLEATAAYFGTDLLLPVAGSQAAIQILPQLRPPAQIGVLTPAYAEHARAWQRQGHTLHLLSAAEIGPRIDGLDVLVLCNPNNPTGHLFDRTQLLHWHQRLAAHGGWLVVDEAFMDATPEHSLLSHVGAPGLIVLRSLGKFFGLAGARVGFAAAWPELLEALAETLGPWPLSGPARWVSMRALSDSVWQVQARDRLRIDAARLAMLLVRAGLQPSGGTALFQWVKTGRAASLHESLARQGILTRHFPSPMSLRFGLPGHETEWIRLGVALADCRP</sequence>
<dbReference type="Gene3D" id="3.90.1150.10">
    <property type="entry name" value="Aspartate Aminotransferase, domain 1"/>
    <property type="match status" value="1"/>
</dbReference>
<dbReference type="PANTHER" id="PTHR42885">
    <property type="entry name" value="HISTIDINOL-PHOSPHATE AMINOTRANSFERASE-RELATED"/>
    <property type="match status" value="1"/>
</dbReference>
<evidence type="ECO:0000256" key="8">
    <source>
        <dbReference type="ARBA" id="ARBA00029996"/>
    </source>
</evidence>
<evidence type="ECO:0000256" key="2">
    <source>
        <dbReference type="ARBA" id="ARBA00003444"/>
    </source>
</evidence>
<protein>
    <recommendedName>
        <fullName evidence="4">threonine-phosphate decarboxylase</fullName>
        <ecNumber evidence="4">4.1.1.81</ecNumber>
    </recommendedName>
    <alternativeName>
        <fullName evidence="8">L-threonine-O-3-phosphate decarboxylase</fullName>
    </alternativeName>
</protein>
<evidence type="ECO:0000313" key="11">
    <source>
        <dbReference type="EMBL" id="MEK8088619.1"/>
    </source>
</evidence>
<feature type="domain" description="Aminotransferase class I/classII large" evidence="10">
    <location>
        <begin position="53"/>
        <end position="316"/>
    </location>
</feature>
<evidence type="ECO:0000256" key="1">
    <source>
        <dbReference type="ARBA" id="ARBA00001933"/>
    </source>
</evidence>
<dbReference type="Proteomes" id="UP001446205">
    <property type="component" value="Unassembled WGS sequence"/>
</dbReference>
<dbReference type="EMBL" id="JBBPCO010000002">
    <property type="protein sequence ID" value="MEK8088619.1"/>
    <property type="molecule type" value="Genomic_DNA"/>
</dbReference>
<dbReference type="EC" id="4.1.1.81" evidence="4"/>
<evidence type="ECO:0000259" key="10">
    <source>
        <dbReference type="Pfam" id="PF00155"/>
    </source>
</evidence>
<name>A0ABU9D5C5_9PROT</name>
<comment type="cofactor">
    <cofactor evidence="1">
        <name>pyridoxal 5'-phosphate</name>
        <dbReference type="ChEBI" id="CHEBI:597326"/>
    </cofactor>
</comment>
<keyword evidence="5" id="KW-0169">Cobalamin biosynthesis</keyword>
<comment type="catalytic activity">
    <reaction evidence="9">
        <text>O-phospho-L-threonine + H(+) = (R)-1-aminopropan-2-yl phosphate + CO2</text>
        <dbReference type="Rhea" id="RHEA:11492"/>
        <dbReference type="ChEBI" id="CHEBI:15378"/>
        <dbReference type="ChEBI" id="CHEBI:16526"/>
        <dbReference type="ChEBI" id="CHEBI:58563"/>
        <dbReference type="ChEBI" id="CHEBI:58675"/>
        <dbReference type="EC" id="4.1.1.81"/>
    </reaction>
</comment>
<dbReference type="InterPro" id="IPR015421">
    <property type="entry name" value="PyrdxlP-dep_Trfase_major"/>
</dbReference>
<dbReference type="InterPro" id="IPR004839">
    <property type="entry name" value="Aminotransferase_I/II_large"/>
</dbReference>
<dbReference type="RefSeq" id="WP_341369685.1">
    <property type="nucleotide sequence ID" value="NZ_JBBPCO010000002.1"/>
</dbReference>
<comment type="pathway">
    <text evidence="3">Cofactor biosynthesis; adenosylcobalamin biosynthesis.</text>
</comment>
<evidence type="ECO:0000256" key="6">
    <source>
        <dbReference type="ARBA" id="ARBA00022898"/>
    </source>
</evidence>
<dbReference type="Pfam" id="PF00155">
    <property type="entry name" value="Aminotran_1_2"/>
    <property type="match status" value="1"/>
</dbReference>
<evidence type="ECO:0000256" key="7">
    <source>
        <dbReference type="ARBA" id="ARBA00023239"/>
    </source>
</evidence>
<dbReference type="Gene3D" id="3.40.640.10">
    <property type="entry name" value="Type I PLP-dependent aspartate aminotransferase-like (Major domain)"/>
    <property type="match status" value="1"/>
</dbReference>
<comment type="caution">
    <text evidence="11">The sequence shown here is derived from an EMBL/GenBank/DDBJ whole genome shotgun (WGS) entry which is preliminary data.</text>
</comment>
<keyword evidence="12" id="KW-1185">Reference proteome</keyword>
<evidence type="ECO:0000313" key="12">
    <source>
        <dbReference type="Proteomes" id="UP001446205"/>
    </source>
</evidence>
<gene>
    <name evidence="11" type="primary">cobD</name>
    <name evidence="11" type="ORF">WOB96_02465</name>
</gene>